<dbReference type="RefSeq" id="WP_183337408.1">
    <property type="nucleotide sequence ID" value="NZ_JACHZG010000001.1"/>
</dbReference>
<keyword evidence="3" id="KW-1185">Reference proteome</keyword>
<sequence>MKLWDHTAPEIVAMPDDALGMLVLEDFGGGWNVGNYFNGVSQQHAGAWATPGLPERLADAWAWLEAQGLIGPHPTQGSSPNARRMTKAGAEALKTGLARVKAGRRLDVDLHPRLQWTVRRQFLMGEQELAAFAALREVEIRVRALSNFPDDLVGVSLMAAAFKPKTGPLAEPQAEGGEQEATMALFRGAIGTFKNPSSHRAVDYADPVLAAEVIFLADLLMRLLDRVEARL</sequence>
<name>A0A7W5JUI5_9ACTN</name>
<dbReference type="InterPro" id="IPR012654">
    <property type="entry name" value="CHP02391"/>
</dbReference>
<dbReference type="AlphaFoldDB" id="A0A7W5JUI5"/>
<protein>
    <submittedName>
        <fullName evidence="2">Uncharacterized protein (TIGR02391 family)</fullName>
    </submittedName>
</protein>
<dbReference type="Proteomes" id="UP000565572">
    <property type="component" value="Unassembled WGS sequence"/>
</dbReference>
<dbReference type="Pfam" id="PF09509">
    <property type="entry name" value="Hypoth_Ymh"/>
    <property type="match status" value="1"/>
</dbReference>
<evidence type="ECO:0000259" key="1">
    <source>
        <dbReference type="Pfam" id="PF09509"/>
    </source>
</evidence>
<organism evidence="2 3">
    <name type="scientific">Microlunatus antarcticus</name>
    <dbReference type="NCBI Taxonomy" id="53388"/>
    <lineage>
        <taxon>Bacteria</taxon>
        <taxon>Bacillati</taxon>
        <taxon>Actinomycetota</taxon>
        <taxon>Actinomycetes</taxon>
        <taxon>Propionibacteriales</taxon>
        <taxon>Propionibacteriaceae</taxon>
        <taxon>Microlunatus</taxon>
    </lineage>
</organism>
<dbReference type="EMBL" id="JACHZG010000001">
    <property type="protein sequence ID" value="MBB3326470.1"/>
    <property type="molecule type" value="Genomic_DNA"/>
</dbReference>
<comment type="caution">
    <text evidence="2">The sequence shown here is derived from an EMBL/GenBank/DDBJ whole genome shotgun (WGS) entry which is preliminary data.</text>
</comment>
<proteinExistence type="predicted"/>
<dbReference type="NCBIfam" id="TIGR02391">
    <property type="entry name" value="hypoth_ymh"/>
    <property type="match status" value="1"/>
</dbReference>
<accession>A0A7W5JUI5</accession>
<reference evidence="2 3" key="1">
    <citation type="submission" date="2020-08" db="EMBL/GenBank/DDBJ databases">
        <title>Sequencing the genomes of 1000 actinobacteria strains.</title>
        <authorList>
            <person name="Klenk H.-P."/>
        </authorList>
    </citation>
    <scope>NUCLEOTIDE SEQUENCE [LARGE SCALE GENOMIC DNA]</scope>
    <source>
        <strain evidence="2 3">DSM 11053</strain>
    </source>
</reference>
<gene>
    <name evidence="2" type="ORF">FHX39_001414</name>
</gene>
<evidence type="ECO:0000313" key="2">
    <source>
        <dbReference type="EMBL" id="MBB3326470.1"/>
    </source>
</evidence>
<evidence type="ECO:0000313" key="3">
    <source>
        <dbReference type="Proteomes" id="UP000565572"/>
    </source>
</evidence>
<feature type="domain" description="Conserved hypothetical protein CHP02391" evidence="1">
    <location>
        <begin position="110"/>
        <end position="224"/>
    </location>
</feature>